<organism evidence="1 2">
    <name type="scientific">Dulcicalothrix desertica PCC 7102</name>
    <dbReference type="NCBI Taxonomy" id="232991"/>
    <lineage>
        <taxon>Bacteria</taxon>
        <taxon>Bacillati</taxon>
        <taxon>Cyanobacteriota</taxon>
        <taxon>Cyanophyceae</taxon>
        <taxon>Nostocales</taxon>
        <taxon>Calotrichaceae</taxon>
        <taxon>Dulcicalothrix</taxon>
    </lineage>
</organism>
<dbReference type="Proteomes" id="UP000271624">
    <property type="component" value="Unassembled WGS sequence"/>
</dbReference>
<reference evidence="1" key="1">
    <citation type="submission" date="2018-12" db="EMBL/GenBank/DDBJ databases">
        <authorList>
            <person name="Will S."/>
            <person name="Neumann-Schaal M."/>
            <person name="Henke P."/>
        </authorList>
    </citation>
    <scope>NUCLEOTIDE SEQUENCE</scope>
    <source>
        <strain evidence="1">PCC 7102</strain>
    </source>
</reference>
<name>A0A433VJB7_9CYAN</name>
<sequence length="224" mass="25651">MLTQPLQSLTLEQETIIKKYEAKWLKLIAANNAFDKNAAAEAINTAYTIFEKPKPTIIFCDSQYHAFKIVLEQGICNLESGVEYDLINKLWNGIKNQLNPQIARLICQSNEPIKQIISQYKSNTINQIRRQLDSEANEQQKKILIRSNTYIQPEILASYGSQCDFCISELSCEYDDKIWLVFQSILQNCGWIITLEKLVNSENGSLNREKIVIICEKPIAVLSD</sequence>
<evidence type="ECO:0000313" key="2">
    <source>
        <dbReference type="Proteomes" id="UP000271624"/>
    </source>
</evidence>
<gene>
    <name evidence="1" type="ORF">DSM106972_033750</name>
</gene>
<dbReference type="RefSeq" id="WP_127081830.1">
    <property type="nucleotide sequence ID" value="NZ_RSCL01000007.1"/>
</dbReference>
<protein>
    <submittedName>
        <fullName evidence="1">Uncharacterized protein</fullName>
    </submittedName>
</protein>
<reference evidence="1" key="2">
    <citation type="journal article" date="2019" name="Genome Biol. Evol.">
        <title>Day and night: Metabolic profiles and evolutionary relationships of six axenic non-marine cyanobacteria.</title>
        <authorList>
            <person name="Will S.E."/>
            <person name="Henke P."/>
            <person name="Boedeker C."/>
            <person name="Huang S."/>
            <person name="Brinkmann H."/>
            <person name="Rohde M."/>
            <person name="Jarek M."/>
            <person name="Friedl T."/>
            <person name="Seufert S."/>
            <person name="Schumacher M."/>
            <person name="Overmann J."/>
            <person name="Neumann-Schaal M."/>
            <person name="Petersen J."/>
        </authorList>
    </citation>
    <scope>NUCLEOTIDE SEQUENCE [LARGE SCALE GENOMIC DNA]</scope>
    <source>
        <strain evidence="1">PCC 7102</strain>
    </source>
</reference>
<comment type="caution">
    <text evidence="1">The sequence shown here is derived from an EMBL/GenBank/DDBJ whole genome shotgun (WGS) entry which is preliminary data.</text>
</comment>
<dbReference type="EMBL" id="RSCL01000007">
    <property type="protein sequence ID" value="RUT06169.1"/>
    <property type="molecule type" value="Genomic_DNA"/>
</dbReference>
<keyword evidence="2" id="KW-1185">Reference proteome</keyword>
<accession>A0A433VJB7</accession>
<dbReference type="OrthoDB" id="489446at2"/>
<evidence type="ECO:0000313" key="1">
    <source>
        <dbReference type="EMBL" id="RUT06169.1"/>
    </source>
</evidence>
<proteinExistence type="predicted"/>
<dbReference type="AlphaFoldDB" id="A0A433VJB7"/>